<dbReference type="OrthoDB" id="9813056at2"/>
<dbReference type="KEGG" id="paqt:E8L99_18380"/>
<reference evidence="2 3" key="1">
    <citation type="submission" date="2019-04" db="EMBL/GenBank/DDBJ databases">
        <title>Phreatobacter aquaticus sp. nov.</title>
        <authorList>
            <person name="Choi A."/>
            <person name="Baek K."/>
        </authorList>
    </citation>
    <scope>NUCLEOTIDE SEQUENCE [LARGE SCALE GENOMIC DNA]</scope>
    <source>
        <strain evidence="2 3">NMCR1094</strain>
    </source>
</reference>
<name>A0A4D7QNV0_9HYPH</name>
<evidence type="ECO:0000313" key="3">
    <source>
        <dbReference type="Proteomes" id="UP000298588"/>
    </source>
</evidence>
<dbReference type="Pfam" id="PF00126">
    <property type="entry name" value="HTH_1"/>
    <property type="match status" value="1"/>
</dbReference>
<sequence>MELDAFRLFVAVVDHGSIAAAAQSLGISPSLASRRIAALERAVKLFAELAAAMGIKPQ</sequence>
<dbReference type="InterPro" id="IPR036388">
    <property type="entry name" value="WH-like_DNA-bd_sf"/>
</dbReference>
<evidence type="ECO:0000259" key="1">
    <source>
        <dbReference type="PROSITE" id="PS50931"/>
    </source>
</evidence>
<dbReference type="GO" id="GO:0003700">
    <property type="term" value="F:DNA-binding transcription factor activity"/>
    <property type="evidence" value="ECO:0007669"/>
    <property type="project" value="InterPro"/>
</dbReference>
<keyword evidence="3" id="KW-1185">Reference proteome</keyword>
<dbReference type="InterPro" id="IPR036390">
    <property type="entry name" value="WH_DNA-bd_sf"/>
</dbReference>
<organism evidence="2 3">
    <name type="scientific">Phreatobacter aquaticus</name>
    <dbReference type="NCBI Taxonomy" id="2570229"/>
    <lineage>
        <taxon>Bacteria</taxon>
        <taxon>Pseudomonadati</taxon>
        <taxon>Pseudomonadota</taxon>
        <taxon>Alphaproteobacteria</taxon>
        <taxon>Hyphomicrobiales</taxon>
        <taxon>Phreatobacteraceae</taxon>
        <taxon>Phreatobacter</taxon>
    </lineage>
</organism>
<accession>A0A4D7QNV0</accession>
<dbReference type="AlphaFoldDB" id="A0A4D7QNV0"/>
<dbReference type="SUPFAM" id="SSF46785">
    <property type="entry name" value="Winged helix' DNA-binding domain"/>
    <property type="match status" value="1"/>
</dbReference>
<dbReference type="RefSeq" id="WP_137100912.1">
    <property type="nucleotide sequence ID" value="NZ_CP039865.1"/>
</dbReference>
<protein>
    <submittedName>
        <fullName evidence="2">LysR family transcriptional regulator</fullName>
    </submittedName>
</protein>
<dbReference type="Proteomes" id="UP000298588">
    <property type="component" value="Chromosome"/>
</dbReference>
<feature type="domain" description="HTH lysR-type" evidence="1">
    <location>
        <begin position="1"/>
        <end position="42"/>
    </location>
</feature>
<dbReference type="EMBL" id="CP039865">
    <property type="protein sequence ID" value="QCK87583.1"/>
    <property type="molecule type" value="Genomic_DNA"/>
</dbReference>
<gene>
    <name evidence="2" type="ORF">E8L99_18380</name>
</gene>
<evidence type="ECO:0000313" key="2">
    <source>
        <dbReference type="EMBL" id="QCK87583.1"/>
    </source>
</evidence>
<dbReference type="InterPro" id="IPR000847">
    <property type="entry name" value="LysR_HTH_N"/>
</dbReference>
<proteinExistence type="predicted"/>
<dbReference type="PROSITE" id="PS50931">
    <property type="entry name" value="HTH_LYSR"/>
    <property type="match status" value="1"/>
</dbReference>
<dbReference type="Gene3D" id="1.10.10.10">
    <property type="entry name" value="Winged helix-like DNA-binding domain superfamily/Winged helix DNA-binding domain"/>
    <property type="match status" value="1"/>
</dbReference>